<organism evidence="1 2">
    <name type="scientific">Cinara cedri</name>
    <dbReference type="NCBI Taxonomy" id="506608"/>
    <lineage>
        <taxon>Eukaryota</taxon>
        <taxon>Metazoa</taxon>
        <taxon>Ecdysozoa</taxon>
        <taxon>Arthropoda</taxon>
        <taxon>Hexapoda</taxon>
        <taxon>Insecta</taxon>
        <taxon>Pterygota</taxon>
        <taxon>Neoptera</taxon>
        <taxon>Paraneoptera</taxon>
        <taxon>Hemiptera</taxon>
        <taxon>Sternorrhyncha</taxon>
        <taxon>Aphidomorpha</taxon>
        <taxon>Aphidoidea</taxon>
        <taxon>Aphididae</taxon>
        <taxon>Lachninae</taxon>
        <taxon>Cinara</taxon>
    </lineage>
</organism>
<sequence length="277" mass="30582">METVRFSYSDRDCDLKLFAVTVAYSPFDSTDNSSTNVFNNHESGYLQLSNSTITVKYEPVTLSNSATFLDKPYVLNTTANDSTAFLDQPSIFNVTGNGWETTTNIITVTEFNTNGPEVNSTLITVTPNLESKPIEMGSTKNIMNSTFNDSIFTTYELKTNLTNTDSTHMTDLNYTINRSINTVQHLNLTSNSSINSMLFSANSELKPEVSNSTETITSTGLIVAEDVGLQLGSEENPTSDTASAFSKRSIEMESQDVILGKLKHFRCIPRYPCIVNN</sequence>
<name>A0A5E4ND89_9HEMI</name>
<gene>
    <name evidence="1" type="ORF">CINCED_3A001042</name>
</gene>
<protein>
    <submittedName>
        <fullName evidence="1">Uncharacterized protein</fullName>
    </submittedName>
</protein>
<dbReference type="Proteomes" id="UP000325440">
    <property type="component" value="Unassembled WGS sequence"/>
</dbReference>
<dbReference type="EMBL" id="CABPRJ010002001">
    <property type="protein sequence ID" value="VVC42801.1"/>
    <property type="molecule type" value="Genomic_DNA"/>
</dbReference>
<evidence type="ECO:0000313" key="2">
    <source>
        <dbReference type="Proteomes" id="UP000325440"/>
    </source>
</evidence>
<dbReference type="AlphaFoldDB" id="A0A5E4ND89"/>
<accession>A0A5E4ND89</accession>
<evidence type="ECO:0000313" key="1">
    <source>
        <dbReference type="EMBL" id="VVC42801.1"/>
    </source>
</evidence>
<proteinExistence type="predicted"/>
<reference evidence="1 2" key="1">
    <citation type="submission" date="2019-08" db="EMBL/GenBank/DDBJ databases">
        <authorList>
            <person name="Alioto T."/>
            <person name="Alioto T."/>
            <person name="Gomez Garrido J."/>
        </authorList>
    </citation>
    <scope>NUCLEOTIDE SEQUENCE [LARGE SCALE GENOMIC DNA]</scope>
</reference>
<keyword evidence="2" id="KW-1185">Reference proteome</keyword>